<evidence type="ECO:0000256" key="2">
    <source>
        <dbReference type="ARBA" id="ARBA00006285"/>
    </source>
</evidence>
<dbReference type="InterPro" id="IPR015883">
    <property type="entry name" value="Glyco_hydro_20_cat"/>
</dbReference>
<evidence type="ECO:0000256" key="1">
    <source>
        <dbReference type="ARBA" id="ARBA00001231"/>
    </source>
</evidence>
<dbReference type="EMBL" id="CP013020">
    <property type="protein sequence ID" value="ALK86503.1"/>
    <property type="molecule type" value="Genomic_DNA"/>
</dbReference>
<feature type="domain" description="Glycosyl hydrolase family 92" evidence="9">
    <location>
        <begin position="5"/>
        <end position="148"/>
    </location>
</feature>
<organism evidence="10 11">
    <name type="scientific">Phocaeicola vulgatus</name>
    <name type="common">Bacteroides vulgatus</name>
    <dbReference type="NCBI Taxonomy" id="821"/>
    <lineage>
        <taxon>Bacteria</taxon>
        <taxon>Pseudomonadati</taxon>
        <taxon>Bacteroidota</taxon>
        <taxon>Bacteroidia</taxon>
        <taxon>Bacteroidales</taxon>
        <taxon>Bacteroidaceae</taxon>
        <taxon>Phocaeicola</taxon>
    </lineage>
</organism>
<dbReference type="GO" id="GO:0030203">
    <property type="term" value="P:glycosaminoglycan metabolic process"/>
    <property type="evidence" value="ECO:0007669"/>
    <property type="project" value="TreeGrafter"/>
</dbReference>
<comment type="catalytic activity">
    <reaction evidence="1">
        <text>Hydrolysis of terminal non-reducing N-acetyl-D-hexosamine residues in N-acetyl-beta-D-hexosaminides.</text>
        <dbReference type="EC" id="3.2.1.52"/>
    </reaction>
</comment>
<gene>
    <name evidence="10" type="ORF">BvMPK_3951</name>
</gene>
<dbReference type="GO" id="GO:0004563">
    <property type="term" value="F:beta-N-acetylhexosaminidase activity"/>
    <property type="evidence" value="ECO:0007669"/>
    <property type="project" value="UniProtKB-EC"/>
</dbReference>
<dbReference type="InterPro" id="IPR012939">
    <property type="entry name" value="Glyco_hydro_92"/>
</dbReference>
<dbReference type="AlphaFoldDB" id="A0A0P0L9G2"/>
<comment type="similarity">
    <text evidence="2">Belongs to the glycosyl hydrolase 20 family.</text>
</comment>
<dbReference type="InterPro" id="IPR029018">
    <property type="entry name" value="Hex-like_dom2"/>
</dbReference>
<evidence type="ECO:0000259" key="7">
    <source>
        <dbReference type="Pfam" id="PF00728"/>
    </source>
</evidence>
<feature type="active site" description="Proton donor" evidence="6">
    <location>
        <position position="466"/>
    </location>
</feature>
<evidence type="ECO:0000256" key="6">
    <source>
        <dbReference type="PIRSR" id="PIRSR625705-1"/>
    </source>
</evidence>
<dbReference type="Gene3D" id="3.20.20.80">
    <property type="entry name" value="Glycosidases"/>
    <property type="match status" value="1"/>
</dbReference>
<dbReference type="InterPro" id="IPR025705">
    <property type="entry name" value="Beta_hexosaminidase_sua/sub"/>
</dbReference>
<evidence type="ECO:0000256" key="5">
    <source>
        <dbReference type="ARBA" id="ARBA00023295"/>
    </source>
</evidence>
<dbReference type="PANTHER" id="PTHR22600">
    <property type="entry name" value="BETA-HEXOSAMINIDASE"/>
    <property type="match status" value="1"/>
</dbReference>
<dbReference type="Gene3D" id="1.20.1610.10">
    <property type="entry name" value="alpha-1,2-mannosidases domains"/>
    <property type="match status" value="1"/>
</dbReference>
<dbReference type="FunFam" id="3.30.2080.10:FF:000001">
    <property type="entry name" value="Alpha-1,2-mannosidase subfamily"/>
    <property type="match status" value="1"/>
</dbReference>
<dbReference type="SUPFAM" id="SSF55545">
    <property type="entry name" value="beta-N-acetylhexosaminidase-like domain"/>
    <property type="match status" value="1"/>
</dbReference>
<evidence type="ECO:0000259" key="8">
    <source>
        <dbReference type="Pfam" id="PF02838"/>
    </source>
</evidence>
<keyword evidence="4" id="KW-0378">Hydrolase</keyword>
<evidence type="ECO:0000256" key="3">
    <source>
        <dbReference type="ARBA" id="ARBA00012663"/>
    </source>
</evidence>
<name>A0A0P0L9G2_PHOVU</name>
<reference evidence="11" key="1">
    <citation type="submission" date="2015-10" db="EMBL/GenBank/DDBJ databases">
        <title>Extensive mobilome-driven genome diversification in gut-associated Bacteroides vulgatus mpk.</title>
        <authorList>
            <person name="Beier S."/>
            <person name="Lange A."/>
            <person name="Huson D.H."/>
            <person name="Frick J.-S."/>
            <person name="Autenrieth I.B."/>
        </authorList>
    </citation>
    <scope>NUCLEOTIDE SEQUENCE [LARGE SCALE GENOMIC DNA]</scope>
    <source>
        <strain evidence="11">mpk</strain>
    </source>
</reference>
<evidence type="ECO:0000313" key="11">
    <source>
        <dbReference type="Proteomes" id="UP000061587"/>
    </source>
</evidence>
<dbReference type="EC" id="3.2.1.52" evidence="3"/>
<protein>
    <recommendedName>
        <fullName evidence="3">beta-N-acetylhexosaminidase</fullName>
        <ecNumber evidence="3">3.2.1.52</ecNumber>
    </recommendedName>
</protein>
<evidence type="ECO:0000259" key="9">
    <source>
        <dbReference type="Pfam" id="PF07971"/>
    </source>
</evidence>
<dbReference type="GO" id="GO:0016020">
    <property type="term" value="C:membrane"/>
    <property type="evidence" value="ECO:0007669"/>
    <property type="project" value="TreeGrafter"/>
</dbReference>
<feature type="domain" description="Glycoside hydrolase family 20 catalytic" evidence="7">
    <location>
        <begin position="291"/>
        <end position="640"/>
    </location>
</feature>
<dbReference type="Gene3D" id="3.30.379.10">
    <property type="entry name" value="Chitobiase/beta-hexosaminidase domain 2-like"/>
    <property type="match status" value="1"/>
</dbReference>
<dbReference type="GO" id="GO:0005975">
    <property type="term" value="P:carbohydrate metabolic process"/>
    <property type="evidence" value="ECO:0007669"/>
    <property type="project" value="InterPro"/>
</dbReference>
<dbReference type="Pfam" id="PF07971">
    <property type="entry name" value="Glyco_hydro_92"/>
    <property type="match status" value="1"/>
</dbReference>
<dbReference type="PRINTS" id="PR00738">
    <property type="entry name" value="GLHYDRLASE20"/>
</dbReference>
<dbReference type="PANTHER" id="PTHR22600:SF57">
    <property type="entry name" value="BETA-N-ACETYLHEXOSAMINIDASE"/>
    <property type="match status" value="1"/>
</dbReference>
<proteinExistence type="inferred from homology"/>
<evidence type="ECO:0000313" key="10">
    <source>
        <dbReference type="EMBL" id="ALK86503.1"/>
    </source>
</evidence>
<dbReference type="CDD" id="cd06563">
    <property type="entry name" value="GH20_chitobiase-like"/>
    <property type="match status" value="1"/>
</dbReference>
<sequence>MTKEGILGGYIHGNEPSHHIPYLYMWTSQPWKTSENIYKIIDKMYNTRIDGLCGNDDCGQMSAWYIFTALGFYPVCPGSDEYIFGLPQIQQAEISLKAGKKLKIQVCNQSEENKYIQAIYWNGERYTKRFISHHTLIEGGNLIYEMGNKPAETCFDKYSLPYSLSSEDNHRIIPAVQEQQVYASNLNLSSGYHIVLQDNRLENERLWLKKYLQNDFQLIENSQGKTIRLILQSSSEQKEDEYQIDIQDEVKIISPSARGIFYGIQTLRQLMITTAGQCSLPQLAIKDRPYYPWRAYMLDESRVFQGKEAVKSILDEMARLKMNIFHWHLTDDQGWRIEIKKYPKLCQIGARRDSTQLNGWKGNSFDGKVHEGYYTQKEIKEIIEYAQSLHIQIIPEIEMPGHSSAVIAAYPEFGTTKKQIKVPCSFGVQYEVLDVSSQKVIQFLHDVLDEVIALFPSPIIHIGGDEVKYDQWNASVAISNYIKKLGVANPAELQIEFTNAISEWLKGRNKHMMGWNDIMGNKIHEYNSAEDAIALKSKLAEGTIVQFWKGDLDLIEETAQKGYDIVNSYHYGTYLDYDKSRIPLAKSYAFNPIPAGMDKSLQYKILGLGCQMWGEQILTVESMNRMTFPRIAAYAEIGWVSPARKNYMEFLPALMRLVKFNKHYETGER</sequence>
<dbReference type="Proteomes" id="UP000061587">
    <property type="component" value="Chromosome"/>
</dbReference>
<dbReference type="Gene3D" id="3.30.2080.10">
    <property type="entry name" value="GH92 mannosidase domain"/>
    <property type="match status" value="1"/>
</dbReference>
<dbReference type="SUPFAM" id="SSF48208">
    <property type="entry name" value="Six-hairpin glycosidases"/>
    <property type="match status" value="1"/>
</dbReference>
<accession>A0A0P0L9G2</accession>
<dbReference type="PATRIC" id="fig|821.40.peg.4733"/>
<dbReference type="Pfam" id="PF00728">
    <property type="entry name" value="Glyco_hydro_20"/>
    <property type="match status" value="1"/>
</dbReference>
<evidence type="ECO:0000256" key="4">
    <source>
        <dbReference type="ARBA" id="ARBA00022801"/>
    </source>
</evidence>
<reference evidence="10 11" key="2">
    <citation type="journal article" date="2016" name="Genome Biol. Evol.">
        <title>Extensive mobilome-driven genome diversification in mouse gut-associated Bacteroides vulgatus mpk.</title>
        <authorList>
            <person name="Lange A."/>
            <person name="Beier S."/>
            <person name="Steimle A."/>
            <person name="Autenrieth I.B."/>
            <person name="Huson D.H."/>
            <person name="Frick J.S."/>
        </authorList>
    </citation>
    <scope>NUCLEOTIDE SEQUENCE [LARGE SCALE GENOMIC DNA]</scope>
    <source>
        <strain evidence="11">mpk</strain>
    </source>
</reference>
<dbReference type="InterPro" id="IPR008928">
    <property type="entry name" value="6-hairpin_glycosidase_sf"/>
</dbReference>
<dbReference type="SUPFAM" id="SSF51445">
    <property type="entry name" value="(Trans)glycosidases"/>
    <property type="match status" value="1"/>
</dbReference>
<dbReference type="Pfam" id="PF02838">
    <property type="entry name" value="Glyco_hydro_20b"/>
    <property type="match status" value="1"/>
</dbReference>
<feature type="domain" description="Beta-hexosaminidase bacterial type N-terminal" evidence="8">
    <location>
        <begin position="170"/>
        <end position="287"/>
    </location>
</feature>
<keyword evidence="5" id="KW-0326">Glycosidase</keyword>
<dbReference type="InterPro" id="IPR017853">
    <property type="entry name" value="GH"/>
</dbReference>
<dbReference type="InterPro" id="IPR015882">
    <property type="entry name" value="HEX_bac_N"/>
</dbReference>